<dbReference type="Proteomes" id="UP000016928">
    <property type="component" value="Unassembled WGS sequence"/>
</dbReference>
<proteinExistence type="predicted"/>
<dbReference type="HOGENOM" id="CLU_1264234_0_0_1"/>
<dbReference type="OrthoDB" id="10392794at2759"/>
<dbReference type="VEuPathDB" id="FungiDB:FOC1_g10001154"/>
<reference evidence="2" key="2">
    <citation type="journal article" date="2014" name="PLoS ONE">
        <title>Genome and Transcriptome Analysis of the Fungal Pathogen Fusarium oxysporum f. sp. cubense Causing Banana Vascular Wilt Disease.</title>
        <authorList>
            <person name="Guo L."/>
            <person name="Han L."/>
            <person name="Yang L."/>
            <person name="Zeng H."/>
            <person name="Fan D."/>
            <person name="Zhu Y."/>
            <person name="Feng Y."/>
            <person name="Wang G."/>
            <person name="Peng C."/>
            <person name="Jiang X."/>
            <person name="Zhou D."/>
            <person name="Ni P."/>
            <person name="Liang C."/>
            <person name="Liu L."/>
            <person name="Wang J."/>
            <person name="Mao C."/>
            <person name="Fang X."/>
            <person name="Peng M."/>
            <person name="Huang J."/>
        </authorList>
    </citation>
    <scope>NUCLEOTIDE SEQUENCE [LARGE SCALE GENOMIC DNA]</scope>
    <source>
        <strain evidence="2">race 1</strain>
    </source>
</reference>
<evidence type="ECO:0000313" key="2">
    <source>
        <dbReference type="Proteomes" id="UP000016928"/>
    </source>
</evidence>
<dbReference type="EMBL" id="KB730455">
    <property type="protein sequence ID" value="ENH66023.1"/>
    <property type="molecule type" value="Genomic_DNA"/>
</dbReference>
<accession>N4TR17</accession>
<dbReference type="AlphaFoldDB" id="N4TR17"/>
<name>N4TR17_FUSC1</name>
<protein>
    <submittedName>
        <fullName evidence="1">Uncharacterized protein</fullName>
    </submittedName>
</protein>
<reference evidence="2" key="1">
    <citation type="submission" date="2012-09" db="EMBL/GenBank/DDBJ databases">
        <title>Genome sequencing and comparative transcriptomics of race 1 and race 4 of banana pathogen: Fusarium oxysporum f. sp. cubense.</title>
        <authorList>
            <person name="Fang X."/>
            <person name="Huang J."/>
        </authorList>
    </citation>
    <scope>NUCLEOTIDE SEQUENCE [LARGE SCALE GENOMIC DNA]</scope>
    <source>
        <strain evidence="2">race 1</strain>
    </source>
</reference>
<feature type="non-terminal residue" evidence="1">
    <location>
        <position position="1"/>
    </location>
</feature>
<sequence>DEVRIDRILKVVDIVMDRCEETVHSTSRSLLCWLKSNRPYMPYSKPFTLVKHASSTARYHLLLKKALAFCFRAYRMDAKQRERVVGVRFNKKLGGFLYAIWHHEDLIDENGNKVQQQNESCCMQTPATFSRSANGSIDHSRYHVEAFPIPTQESEYDYDHRRTMTIQSQQRQWPQDIRVYSPYGRQLYQPLLVFEIETETTVQDGKTETNRHASKGCSA</sequence>
<gene>
    <name evidence="1" type="ORF">FOC1_g10001154</name>
</gene>
<organism evidence="1 2">
    <name type="scientific">Fusarium oxysporum f. sp. cubense (strain race 1)</name>
    <name type="common">Panama disease fungus</name>
    <dbReference type="NCBI Taxonomy" id="1229664"/>
    <lineage>
        <taxon>Eukaryota</taxon>
        <taxon>Fungi</taxon>
        <taxon>Dikarya</taxon>
        <taxon>Ascomycota</taxon>
        <taxon>Pezizomycotina</taxon>
        <taxon>Sordariomycetes</taxon>
        <taxon>Hypocreomycetidae</taxon>
        <taxon>Hypocreales</taxon>
        <taxon>Nectriaceae</taxon>
        <taxon>Fusarium</taxon>
        <taxon>Fusarium oxysporum species complex</taxon>
    </lineage>
</organism>
<evidence type="ECO:0000313" key="1">
    <source>
        <dbReference type="EMBL" id="ENH66023.1"/>
    </source>
</evidence>